<comment type="caution">
    <text evidence="1">The sequence shown here is derived from an EMBL/GenBank/DDBJ whole genome shotgun (WGS) entry which is preliminary data.</text>
</comment>
<dbReference type="EMBL" id="BQNB010016229">
    <property type="protein sequence ID" value="GJT49330.1"/>
    <property type="molecule type" value="Genomic_DNA"/>
</dbReference>
<accession>A0ABQ5EEH4</accession>
<keyword evidence="2" id="KW-1185">Reference proteome</keyword>
<name>A0ABQ5EEH4_9ASTR</name>
<evidence type="ECO:0000313" key="1">
    <source>
        <dbReference type="EMBL" id="GJT49330.1"/>
    </source>
</evidence>
<sequence>MTQVLTRVPDSFHIIATSVAKFTSYYCSPVGDQVEVKEWGCTYKEFLSCNPKEYNGKGGAVVYILWIEKMESVQDMSGCGDNRKVKYTTGSFAGKALTWWNSQIHTRSHEVVVDRFHKLARLVPHLVTPANKRIERYVYGLAPQIRGMVAAMEPSTIQKDVQIADTLTNEALRNGSFKKNHEKRGNRGEPSKRFGCRMINKRTRLDNSVFSITVMGTTVTDQAGSDIYVGAEEGSRGTQSIVTGIKPNDLGFSYEIKIASGKLVEIDKVIKGCKLEIEGHEFDINLIPFRSGRERPDKKVRHLVSANAKEQKREELVMERDFGVCYLHVKQEGSLIPLSCGSFDVIVGMNWLSKRKFVIVCHEKVVRIALEGDEILRVHGEHTQGAVKTLMNTKFRIDLVHGATPVVKSPYRLAPSEMQELSEQLRELQYKVVDALSRKGSETKTSNSNVPRLSVKLRKERVKPRRVRAMAMTIQYGVRRMILAAQSEAFKQENVRAERLHSLRYLSKNEIESPWMLSVNLQGQSSEYDVIWVMVDRLTKLAHLLAIQEDFKM</sequence>
<protein>
    <recommendedName>
        <fullName evidence="3">Reverse transcriptase domain-containing protein</fullName>
    </recommendedName>
</protein>
<reference evidence="1" key="1">
    <citation type="journal article" date="2022" name="Int. J. Mol. Sci.">
        <title>Draft Genome of Tanacetum Coccineum: Genomic Comparison of Closely Related Tanacetum-Family Plants.</title>
        <authorList>
            <person name="Yamashiro T."/>
            <person name="Shiraishi A."/>
            <person name="Nakayama K."/>
            <person name="Satake H."/>
        </authorList>
    </citation>
    <scope>NUCLEOTIDE SEQUENCE</scope>
</reference>
<evidence type="ECO:0000313" key="2">
    <source>
        <dbReference type="Proteomes" id="UP001151760"/>
    </source>
</evidence>
<dbReference type="Proteomes" id="UP001151760">
    <property type="component" value="Unassembled WGS sequence"/>
</dbReference>
<evidence type="ECO:0008006" key="3">
    <source>
        <dbReference type="Google" id="ProtNLM"/>
    </source>
</evidence>
<organism evidence="1 2">
    <name type="scientific">Tanacetum coccineum</name>
    <dbReference type="NCBI Taxonomy" id="301880"/>
    <lineage>
        <taxon>Eukaryota</taxon>
        <taxon>Viridiplantae</taxon>
        <taxon>Streptophyta</taxon>
        <taxon>Embryophyta</taxon>
        <taxon>Tracheophyta</taxon>
        <taxon>Spermatophyta</taxon>
        <taxon>Magnoliopsida</taxon>
        <taxon>eudicotyledons</taxon>
        <taxon>Gunneridae</taxon>
        <taxon>Pentapetalae</taxon>
        <taxon>asterids</taxon>
        <taxon>campanulids</taxon>
        <taxon>Asterales</taxon>
        <taxon>Asteraceae</taxon>
        <taxon>Asteroideae</taxon>
        <taxon>Anthemideae</taxon>
        <taxon>Anthemidinae</taxon>
        <taxon>Tanacetum</taxon>
    </lineage>
</organism>
<gene>
    <name evidence="1" type="ORF">Tco_0975487</name>
</gene>
<dbReference type="PANTHER" id="PTHR15503">
    <property type="entry name" value="LDOC1 RELATED"/>
    <property type="match status" value="1"/>
</dbReference>
<dbReference type="Pfam" id="PF08284">
    <property type="entry name" value="RVP_2"/>
    <property type="match status" value="1"/>
</dbReference>
<reference evidence="1" key="2">
    <citation type="submission" date="2022-01" db="EMBL/GenBank/DDBJ databases">
        <authorList>
            <person name="Yamashiro T."/>
            <person name="Shiraishi A."/>
            <person name="Satake H."/>
            <person name="Nakayama K."/>
        </authorList>
    </citation>
    <scope>NUCLEOTIDE SEQUENCE</scope>
</reference>
<dbReference type="InterPro" id="IPR032567">
    <property type="entry name" value="RTL1-rel"/>
</dbReference>
<dbReference type="PANTHER" id="PTHR15503:SF45">
    <property type="entry name" value="RNA-DIRECTED DNA POLYMERASE HOMOLOG"/>
    <property type="match status" value="1"/>
</dbReference>
<proteinExistence type="predicted"/>